<dbReference type="AlphaFoldDB" id="A0A3S2Z322"/>
<gene>
    <name evidence="3" type="ORF">EOT10_10150</name>
</gene>
<dbReference type="Proteomes" id="UP000283128">
    <property type="component" value="Unassembled WGS sequence"/>
</dbReference>
<name>A0A3S2Z322_9ACTN</name>
<organism evidence="3 4">
    <name type="scientific">Streptomyces antnestii</name>
    <dbReference type="NCBI Taxonomy" id="2494256"/>
    <lineage>
        <taxon>Bacteria</taxon>
        <taxon>Bacillati</taxon>
        <taxon>Actinomycetota</taxon>
        <taxon>Actinomycetes</taxon>
        <taxon>Kitasatosporales</taxon>
        <taxon>Streptomycetaceae</taxon>
        <taxon>Streptomyces</taxon>
    </lineage>
</organism>
<proteinExistence type="predicted"/>
<sequence length="168" mass="16621">MKSTARGTLAVLAGCLAAAGAGAAPAAAGEQAPVAVPLNGVESALHVKAPELSTGVPIPVPGRPDVPRFVTGRMLPEPLLPAVPLSSELPATRIFAPLSEATGDHKIDHVGLSTPGSDVHTATPGASVNPPLTGPRADRLGMPDLTLPDAALGTPLLQTAPGAVLDLA</sequence>
<evidence type="ECO:0000313" key="4">
    <source>
        <dbReference type="Proteomes" id="UP000283128"/>
    </source>
</evidence>
<dbReference type="EMBL" id="RZYA01000003">
    <property type="protein sequence ID" value="RVU27510.1"/>
    <property type="molecule type" value="Genomic_DNA"/>
</dbReference>
<feature type="signal peptide" evidence="2">
    <location>
        <begin position="1"/>
        <end position="23"/>
    </location>
</feature>
<accession>A0A3S2Z322</accession>
<evidence type="ECO:0000313" key="3">
    <source>
        <dbReference type="EMBL" id="RVU27510.1"/>
    </source>
</evidence>
<feature type="chain" id="PRO_5039124273" description="Secreted protein" evidence="2">
    <location>
        <begin position="24"/>
        <end position="168"/>
    </location>
</feature>
<reference evidence="3 4" key="1">
    <citation type="submission" date="2019-01" db="EMBL/GenBank/DDBJ databases">
        <title>Genome sequences of Streptomyces and Rhizobium isolates collected from root and soil.</title>
        <authorList>
            <person name="Chhettri S."/>
            <person name="Sevigny J.L."/>
            <person name="Sen A."/>
            <person name="Ennis N."/>
            <person name="Tisa L."/>
        </authorList>
    </citation>
    <scope>NUCLEOTIDE SEQUENCE [LARGE SCALE GENOMIC DNA]</scope>
    <source>
        <strain evidence="3 4">San01</strain>
    </source>
</reference>
<keyword evidence="4" id="KW-1185">Reference proteome</keyword>
<evidence type="ECO:0000256" key="2">
    <source>
        <dbReference type="SAM" id="SignalP"/>
    </source>
</evidence>
<feature type="region of interest" description="Disordered" evidence="1">
    <location>
        <begin position="113"/>
        <end position="141"/>
    </location>
</feature>
<evidence type="ECO:0008006" key="5">
    <source>
        <dbReference type="Google" id="ProtNLM"/>
    </source>
</evidence>
<evidence type="ECO:0000256" key="1">
    <source>
        <dbReference type="SAM" id="MobiDB-lite"/>
    </source>
</evidence>
<keyword evidence="2" id="KW-0732">Signal</keyword>
<protein>
    <recommendedName>
        <fullName evidence="5">Secreted protein</fullName>
    </recommendedName>
</protein>
<dbReference type="RefSeq" id="WP_127827767.1">
    <property type="nucleotide sequence ID" value="NZ_RZYA01000003.1"/>
</dbReference>
<comment type="caution">
    <text evidence="3">The sequence shown here is derived from an EMBL/GenBank/DDBJ whole genome shotgun (WGS) entry which is preliminary data.</text>
</comment>
<dbReference type="OrthoDB" id="4330268at2"/>